<dbReference type="InterPro" id="IPR040256">
    <property type="entry name" value="At4g02000-like"/>
</dbReference>
<evidence type="ECO:0000313" key="3">
    <source>
        <dbReference type="EMBL" id="KAK7835038.1"/>
    </source>
</evidence>
<dbReference type="InterPro" id="IPR025558">
    <property type="entry name" value="DUF4283"/>
</dbReference>
<organism evidence="3 4">
    <name type="scientific">Quercus suber</name>
    <name type="common">Cork oak</name>
    <dbReference type="NCBI Taxonomy" id="58331"/>
    <lineage>
        <taxon>Eukaryota</taxon>
        <taxon>Viridiplantae</taxon>
        <taxon>Streptophyta</taxon>
        <taxon>Embryophyta</taxon>
        <taxon>Tracheophyta</taxon>
        <taxon>Spermatophyta</taxon>
        <taxon>Magnoliopsida</taxon>
        <taxon>eudicotyledons</taxon>
        <taxon>Gunneridae</taxon>
        <taxon>Pentapetalae</taxon>
        <taxon>rosids</taxon>
        <taxon>fabids</taxon>
        <taxon>Fagales</taxon>
        <taxon>Fagaceae</taxon>
        <taxon>Quercus</taxon>
    </lineage>
</organism>
<protein>
    <recommendedName>
        <fullName evidence="5">CCHC-type domain-containing protein</fullName>
    </recommendedName>
</protein>
<dbReference type="PANTHER" id="PTHR31286:SF167">
    <property type="entry name" value="OS09G0268800 PROTEIN"/>
    <property type="match status" value="1"/>
</dbReference>
<dbReference type="Pfam" id="PF14392">
    <property type="entry name" value="zf-CCHC_4"/>
    <property type="match status" value="1"/>
</dbReference>
<evidence type="ECO:0008006" key="5">
    <source>
        <dbReference type="Google" id="ProtNLM"/>
    </source>
</evidence>
<proteinExistence type="predicted"/>
<evidence type="ECO:0000259" key="2">
    <source>
        <dbReference type="Pfam" id="PF14392"/>
    </source>
</evidence>
<sequence>MEELTDRCAKLQLSAREDAEVEIHAPLTEDGPALIGKFCTKRRINLESVARVMKSVWRTEHDFEVSDLGENKAMFLFQTKEDLEKVLLLNPWSFDKYLLILHKLVHGEVVKEIKFNRSPFWVQIHGLPIMCQTKEVGMSIGATLGEVEKVDANGKGFCLGSFLRIRVLLDISLPLCRGRKVRLGEYGLKWVDFRYERLPIFCYLCGKVDHDEKDCLQGIRSKDALRLDENQFGPWLRASQDKNQKSQLVTAEKNGEARPVGGVRPNMEWGMAGQMVSTQARTGGSANNQDETKRTVINRADVEERTDTVSHVCIKNPDFLQVPNFEQQIRELDDAINGKVPGMEVATNQEVSLEREKTT</sequence>
<gene>
    <name evidence="3" type="ORF">CFP56_023883</name>
</gene>
<feature type="domain" description="Zinc knuckle CX2CX4HX4C" evidence="2">
    <location>
        <begin position="169"/>
        <end position="216"/>
    </location>
</feature>
<feature type="domain" description="DUF4283" evidence="1">
    <location>
        <begin position="33"/>
        <end position="107"/>
    </location>
</feature>
<name>A0AAW0K707_QUESU</name>
<reference evidence="3 4" key="1">
    <citation type="journal article" date="2018" name="Sci. Data">
        <title>The draft genome sequence of cork oak.</title>
        <authorList>
            <person name="Ramos A.M."/>
            <person name="Usie A."/>
            <person name="Barbosa P."/>
            <person name="Barros P.M."/>
            <person name="Capote T."/>
            <person name="Chaves I."/>
            <person name="Simoes F."/>
            <person name="Abreu I."/>
            <person name="Carrasquinho I."/>
            <person name="Faro C."/>
            <person name="Guimaraes J.B."/>
            <person name="Mendonca D."/>
            <person name="Nobrega F."/>
            <person name="Rodrigues L."/>
            <person name="Saibo N.J.M."/>
            <person name="Varela M.C."/>
            <person name="Egas C."/>
            <person name="Matos J."/>
            <person name="Miguel C.M."/>
            <person name="Oliveira M.M."/>
            <person name="Ricardo C.P."/>
            <person name="Goncalves S."/>
        </authorList>
    </citation>
    <scope>NUCLEOTIDE SEQUENCE [LARGE SCALE GENOMIC DNA]</scope>
    <source>
        <strain evidence="4">cv. HL8</strain>
    </source>
</reference>
<dbReference type="Pfam" id="PF14111">
    <property type="entry name" value="DUF4283"/>
    <property type="match status" value="1"/>
</dbReference>
<dbReference type="EMBL" id="PKMF04000377">
    <property type="protein sequence ID" value="KAK7835038.1"/>
    <property type="molecule type" value="Genomic_DNA"/>
</dbReference>
<dbReference type="AlphaFoldDB" id="A0AAW0K707"/>
<evidence type="ECO:0000259" key="1">
    <source>
        <dbReference type="Pfam" id="PF14111"/>
    </source>
</evidence>
<evidence type="ECO:0000313" key="4">
    <source>
        <dbReference type="Proteomes" id="UP000237347"/>
    </source>
</evidence>
<accession>A0AAW0K707</accession>
<dbReference type="PANTHER" id="PTHR31286">
    <property type="entry name" value="GLYCINE-RICH CELL WALL STRUCTURAL PROTEIN 1.8-LIKE"/>
    <property type="match status" value="1"/>
</dbReference>
<keyword evidence="4" id="KW-1185">Reference proteome</keyword>
<dbReference type="InterPro" id="IPR025836">
    <property type="entry name" value="Zn_knuckle_CX2CX4HX4C"/>
</dbReference>
<comment type="caution">
    <text evidence="3">The sequence shown here is derived from an EMBL/GenBank/DDBJ whole genome shotgun (WGS) entry which is preliminary data.</text>
</comment>
<dbReference type="Proteomes" id="UP000237347">
    <property type="component" value="Unassembled WGS sequence"/>
</dbReference>